<dbReference type="Proteomes" id="UP000175744">
    <property type="component" value="Unassembled WGS sequence"/>
</dbReference>
<evidence type="ECO:0000313" key="1">
    <source>
        <dbReference type="EMBL" id="OFI05010.1"/>
    </source>
</evidence>
<accession>A0A1E8EWN4</accession>
<comment type="caution">
    <text evidence="1">The sequence shown here is derived from an EMBL/GenBank/DDBJ whole genome shotgun (WGS) entry which is preliminary data.</text>
</comment>
<keyword evidence="2" id="KW-1185">Reference proteome</keyword>
<dbReference type="AlphaFoldDB" id="A0A1E8EWN4"/>
<sequence>MDKFIKLLDKNLEYISHEAIDNTFYIIKARNRTTLSNFNF</sequence>
<gene>
    <name evidence="1" type="ORF">CLOACE_19790</name>
</gene>
<dbReference type="EMBL" id="LZFO01000036">
    <property type="protein sequence ID" value="OFI05010.1"/>
    <property type="molecule type" value="Genomic_DNA"/>
</dbReference>
<reference evidence="1 2" key="1">
    <citation type="submission" date="2016-06" db="EMBL/GenBank/DDBJ databases">
        <title>Genome sequence of Clostridium acetireducens DSM 10703.</title>
        <authorList>
            <person name="Poehlein A."/>
            <person name="Fluechter S."/>
            <person name="Duerre P."/>
            <person name="Daniel R."/>
        </authorList>
    </citation>
    <scope>NUCLEOTIDE SEQUENCE [LARGE SCALE GENOMIC DNA]</scope>
    <source>
        <strain evidence="1 2">DSM 10703</strain>
    </source>
</reference>
<protein>
    <submittedName>
        <fullName evidence="1">Uncharacterized protein</fullName>
    </submittedName>
</protein>
<organism evidence="1 2">
    <name type="scientific">Clostridium acetireducens DSM 10703</name>
    <dbReference type="NCBI Taxonomy" id="1121290"/>
    <lineage>
        <taxon>Bacteria</taxon>
        <taxon>Bacillati</taxon>
        <taxon>Bacillota</taxon>
        <taxon>Clostridia</taxon>
        <taxon>Eubacteriales</taxon>
        <taxon>Clostridiaceae</taxon>
        <taxon>Clostridium</taxon>
    </lineage>
</organism>
<proteinExistence type="predicted"/>
<name>A0A1E8EWN4_9CLOT</name>
<evidence type="ECO:0000313" key="2">
    <source>
        <dbReference type="Proteomes" id="UP000175744"/>
    </source>
</evidence>